<evidence type="ECO:0000313" key="2">
    <source>
        <dbReference type="Proteomes" id="UP000241986"/>
    </source>
</evidence>
<accession>A0A2T4MX70</accession>
<protein>
    <submittedName>
        <fullName evidence="1">Uncharacterized protein</fullName>
    </submittedName>
</protein>
<sequence>MKKHISEAFDIEKPTEEQSAFIKDFFGLATEKSKIIFIGETTSCSIIDELISCTKRLGVKPTVFSKSDESHSIPGKTHVAKLKDVKIPFAIYVSIDDHSYISIQRNRLIGYLNNKDTAAQAAKVAQLLVSIAF</sequence>
<name>A0A2T4MX70_AERVE</name>
<dbReference type="EMBL" id="PZKL01000045">
    <property type="protein sequence ID" value="PTH79193.1"/>
    <property type="molecule type" value="Genomic_DNA"/>
</dbReference>
<proteinExistence type="predicted"/>
<dbReference type="AlphaFoldDB" id="A0A2T4MX70"/>
<reference evidence="1 2" key="1">
    <citation type="submission" date="2018-03" db="EMBL/GenBank/DDBJ databases">
        <title>Aeromonas veronii whole genome sequencing and analysis.</title>
        <authorList>
            <person name="Xie H."/>
            <person name="Liu T."/>
            <person name="Wang K."/>
        </authorList>
    </citation>
    <scope>NUCLEOTIDE SEQUENCE [LARGE SCALE GENOMIC DNA]</scope>
    <source>
        <strain evidence="1 2">XH.VA.1</strain>
    </source>
</reference>
<comment type="caution">
    <text evidence="1">The sequence shown here is derived from an EMBL/GenBank/DDBJ whole genome shotgun (WGS) entry which is preliminary data.</text>
</comment>
<dbReference type="Proteomes" id="UP000241986">
    <property type="component" value="Unassembled WGS sequence"/>
</dbReference>
<evidence type="ECO:0000313" key="1">
    <source>
        <dbReference type="EMBL" id="PTH79193.1"/>
    </source>
</evidence>
<gene>
    <name evidence="1" type="ORF">DAA48_22440</name>
</gene>
<organism evidence="1 2">
    <name type="scientific">Aeromonas veronii</name>
    <dbReference type="NCBI Taxonomy" id="654"/>
    <lineage>
        <taxon>Bacteria</taxon>
        <taxon>Pseudomonadati</taxon>
        <taxon>Pseudomonadota</taxon>
        <taxon>Gammaproteobacteria</taxon>
        <taxon>Aeromonadales</taxon>
        <taxon>Aeromonadaceae</taxon>
        <taxon>Aeromonas</taxon>
    </lineage>
</organism>